<dbReference type="InterPro" id="IPR000863">
    <property type="entry name" value="Sulfotransferase_dom"/>
</dbReference>
<gene>
    <name evidence="5" type="ORF">STAS_27195</name>
</gene>
<keyword evidence="6" id="KW-1185">Reference proteome</keyword>
<reference evidence="6" key="1">
    <citation type="journal article" date="2019" name="Curr. Biol.">
        <title>Genome Sequence of Striga asiatica Provides Insight into the Evolution of Plant Parasitism.</title>
        <authorList>
            <person name="Yoshida S."/>
            <person name="Kim S."/>
            <person name="Wafula E.K."/>
            <person name="Tanskanen J."/>
            <person name="Kim Y.M."/>
            <person name="Honaas L."/>
            <person name="Yang Z."/>
            <person name="Spallek T."/>
            <person name="Conn C.E."/>
            <person name="Ichihashi Y."/>
            <person name="Cheong K."/>
            <person name="Cui S."/>
            <person name="Der J.P."/>
            <person name="Gundlach H."/>
            <person name="Jiao Y."/>
            <person name="Hori C."/>
            <person name="Ishida J.K."/>
            <person name="Kasahara H."/>
            <person name="Kiba T."/>
            <person name="Kim M.S."/>
            <person name="Koo N."/>
            <person name="Laohavisit A."/>
            <person name="Lee Y.H."/>
            <person name="Lumba S."/>
            <person name="McCourt P."/>
            <person name="Mortimer J.C."/>
            <person name="Mutuku J.M."/>
            <person name="Nomura T."/>
            <person name="Sasaki-Sekimoto Y."/>
            <person name="Seto Y."/>
            <person name="Wang Y."/>
            <person name="Wakatake T."/>
            <person name="Sakakibara H."/>
            <person name="Demura T."/>
            <person name="Yamaguchi S."/>
            <person name="Yoneyama K."/>
            <person name="Manabe R.I."/>
            <person name="Nelson D.C."/>
            <person name="Schulman A.H."/>
            <person name="Timko M.P."/>
            <person name="dePamphilis C.W."/>
            <person name="Choi D."/>
            <person name="Shirasu K."/>
        </authorList>
    </citation>
    <scope>NUCLEOTIDE SEQUENCE [LARGE SCALE GENOMIC DNA]</scope>
    <source>
        <strain evidence="6">cv. UVA1</strain>
    </source>
</reference>
<dbReference type="Pfam" id="PF00685">
    <property type="entry name" value="Sulfotransfer_1"/>
    <property type="match status" value="1"/>
</dbReference>
<dbReference type="AlphaFoldDB" id="A0A5A7QWZ6"/>
<evidence type="ECO:0000256" key="3">
    <source>
        <dbReference type="RuleBase" id="RU361155"/>
    </source>
</evidence>
<feature type="domain" description="Sulfotransferase" evidence="4">
    <location>
        <begin position="58"/>
        <end position="305"/>
    </location>
</feature>
<evidence type="ECO:0000313" key="6">
    <source>
        <dbReference type="Proteomes" id="UP000325081"/>
    </source>
</evidence>
<dbReference type="InterPro" id="IPR027417">
    <property type="entry name" value="P-loop_NTPase"/>
</dbReference>
<accession>A0A5A7QWZ6</accession>
<dbReference type="Proteomes" id="UP000325081">
    <property type="component" value="Unassembled WGS sequence"/>
</dbReference>
<dbReference type="OrthoDB" id="205623at2759"/>
<dbReference type="EMBL" id="BKCP01008959">
    <property type="protein sequence ID" value="GER49923.1"/>
    <property type="molecule type" value="Genomic_DNA"/>
</dbReference>
<dbReference type="Gene3D" id="3.40.50.300">
    <property type="entry name" value="P-loop containing nucleotide triphosphate hydrolases"/>
    <property type="match status" value="1"/>
</dbReference>
<dbReference type="EC" id="2.8.2.-" evidence="3"/>
<name>A0A5A7QWZ6_STRAF</name>
<evidence type="ECO:0000256" key="1">
    <source>
        <dbReference type="ARBA" id="ARBA00005771"/>
    </source>
</evidence>
<keyword evidence="2 3" id="KW-0808">Transferase</keyword>
<sequence length="312" mass="35921">MSNPSSPSPNNGDEPLYDLPKARFWDAMDICQWEGYWFEPTLIKPAIFFRSNFQARNDDILLASTMKTGTTWLKALSLCILHKNTHDHLLSLENPHFHVPTIESMIYTTKNLLVDVYDTSTPHLLHTHLPYAVLPDSVKNSACKIVYIARNPKDTLISSWHFFNKILRPNEDPFPLEKAVDGFCNGVHQYGSYFDHVVEYWLESRRRPSKVMFVKYEELKSDPKGRVAGIAEFLGRPFVEGREVDGVLRSCSLERLKGLEVNKGGSILFNVPNSLFFRKGEVGDWKTYLTPEMEHRIDQMSHVKFEPLGLLF</sequence>
<evidence type="ECO:0000313" key="5">
    <source>
        <dbReference type="EMBL" id="GER49923.1"/>
    </source>
</evidence>
<comment type="caution">
    <text evidence="5">The sequence shown here is derived from an EMBL/GenBank/DDBJ whole genome shotgun (WGS) entry which is preliminary data.</text>
</comment>
<protein>
    <recommendedName>
        <fullName evidence="3">Sulfotransferase</fullName>
        <ecNumber evidence="3">2.8.2.-</ecNumber>
    </recommendedName>
</protein>
<proteinExistence type="inferred from homology"/>
<organism evidence="5 6">
    <name type="scientific">Striga asiatica</name>
    <name type="common">Asiatic witchweed</name>
    <name type="synonym">Buchnera asiatica</name>
    <dbReference type="NCBI Taxonomy" id="4170"/>
    <lineage>
        <taxon>Eukaryota</taxon>
        <taxon>Viridiplantae</taxon>
        <taxon>Streptophyta</taxon>
        <taxon>Embryophyta</taxon>
        <taxon>Tracheophyta</taxon>
        <taxon>Spermatophyta</taxon>
        <taxon>Magnoliopsida</taxon>
        <taxon>eudicotyledons</taxon>
        <taxon>Gunneridae</taxon>
        <taxon>Pentapetalae</taxon>
        <taxon>asterids</taxon>
        <taxon>lamiids</taxon>
        <taxon>Lamiales</taxon>
        <taxon>Orobanchaceae</taxon>
        <taxon>Buchnereae</taxon>
        <taxon>Striga</taxon>
    </lineage>
</organism>
<evidence type="ECO:0000256" key="2">
    <source>
        <dbReference type="ARBA" id="ARBA00022679"/>
    </source>
</evidence>
<dbReference type="GO" id="GO:0008146">
    <property type="term" value="F:sulfotransferase activity"/>
    <property type="evidence" value="ECO:0007669"/>
    <property type="project" value="InterPro"/>
</dbReference>
<dbReference type="PANTHER" id="PTHR11783">
    <property type="entry name" value="SULFOTRANSFERASE SULT"/>
    <property type="match status" value="1"/>
</dbReference>
<dbReference type="SUPFAM" id="SSF52540">
    <property type="entry name" value="P-loop containing nucleoside triphosphate hydrolases"/>
    <property type="match status" value="1"/>
</dbReference>
<comment type="similarity">
    <text evidence="1 3">Belongs to the sulfotransferase 1 family.</text>
</comment>
<evidence type="ECO:0000259" key="4">
    <source>
        <dbReference type="Pfam" id="PF00685"/>
    </source>
</evidence>